<dbReference type="InterPro" id="IPR046252">
    <property type="entry name" value="DUF6285"/>
</dbReference>
<gene>
    <name evidence="3" type="ORF">WCD74_01755</name>
</gene>
<sequence>MSSLDAALSEVLGTSVSGLRRLTAGASRETWSFDSDGRALVLRRDPPGVPRPVEMRREAECFRACAAAGVPIPALVAVGDGSDAVGTPYLVMERLDGETLPGRLLRDERWAAVRAGLPRQFGRVLARIHTLAVPSLELVEDPLARLRAEHEAFGEPRPALEVALRWLAEHPPSPVAPAVVHGDFRNGNLLIDDSGLAAVLDWELAHRGDPREDLGWVCARAWRFGAAGDVGGFGPREELFAGYAEVAGVEPDPDDVRWWEVYACVHWAVICRIQAERHLGGSERSMEMAVLGRRAVEAEYDALLVLGLVTRELPEVSADPPSGTERPTVDELLDAITGALVGEFEPADDRSRYLARVARTGLNVVRRELSLGPELRRRHDECLSMAGCRDDAELAAGVRDSSLDPDDEAVAAAVRSSTLSRLAVANPRYVPAAGEH</sequence>
<dbReference type="InterPro" id="IPR041726">
    <property type="entry name" value="ACAD10_11_N"/>
</dbReference>
<name>A0ABU8MGW3_9PSEU</name>
<dbReference type="Pfam" id="PF19802">
    <property type="entry name" value="DUF6285"/>
    <property type="match status" value="1"/>
</dbReference>
<reference evidence="3 4" key="1">
    <citation type="submission" date="2024-03" db="EMBL/GenBank/DDBJ databases">
        <title>Actinomycetospora sp. OC33-EN08, a novel actinomycete isolated from wild orchid (Aerides multiflora).</title>
        <authorList>
            <person name="Suriyachadkun C."/>
        </authorList>
    </citation>
    <scope>NUCLEOTIDE SEQUENCE [LARGE SCALE GENOMIC DNA]</scope>
    <source>
        <strain evidence="3 4">OC33-EN08</strain>
    </source>
</reference>
<dbReference type="Gene3D" id="3.30.200.20">
    <property type="entry name" value="Phosphorylase Kinase, domain 1"/>
    <property type="match status" value="1"/>
</dbReference>
<organism evidence="3 4">
    <name type="scientific">Actinomycetospora aurantiaca</name>
    <dbReference type="NCBI Taxonomy" id="3129233"/>
    <lineage>
        <taxon>Bacteria</taxon>
        <taxon>Bacillati</taxon>
        <taxon>Actinomycetota</taxon>
        <taxon>Actinomycetes</taxon>
        <taxon>Pseudonocardiales</taxon>
        <taxon>Pseudonocardiaceae</taxon>
        <taxon>Actinomycetospora</taxon>
    </lineage>
</organism>
<dbReference type="Pfam" id="PF01636">
    <property type="entry name" value="APH"/>
    <property type="match status" value="1"/>
</dbReference>
<dbReference type="CDD" id="cd05154">
    <property type="entry name" value="ACAD10_11_N-like"/>
    <property type="match status" value="1"/>
</dbReference>
<dbReference type="SUPFAM" id="SSF56112">
    <property type="entry name" value="Protein kinase-like (PK-like)"/>
    <property type="match status" value="1"/>
</dbReference>
<dbReference type="PANTHER" id="PTHR21310:SF57">
    <property type="entry name" value="BLR2944 PROTEIN"/>
    <property type="match status" value="1"/>
</dbReference>
<keyword evidence="4" id="KW-1185">Reference proteome</keyword>
<protein>
    <submittedName>
        <fullName evidence="3">Phosphotransferase family protein</fullName>
    </submittedName>
</protein>
<dbReference type="Proteomes" id="UP001385809">
    <property type="component" value="Unassembled WGS sequence"/>
</dbReference>
<evidence type="ECO:0000313" key="3">
    <source>
        <dbReference type="EMBL" id="MEJ2866471.1"/>
    </source>
</evidence>
<evidence type="ECO:0000259" key="2">
    <source>
        <dbReference type="Pfam" id="PF19802"/>
    </source>
</evidence>
<dbReference type="InterPro" id="IPR002575">
    <property type="entry name" value="Aminoglycoside_PTrfase"/>
</dbReference>
<dbReference type="Gene3D" id="3.90.1200.10">
    <property type="match status" value="1"/>
</dbReference>
<dbReference type="PANTHER" id="PTHR21310">
    <property type="entry name" value="AMINOGLYCOSIDE PHOSPHOTRANSFERASE-RELATED-RELATED"/>
    <property type="match status" value="1"/>
</dbReference>
<dbReference type="InterPro" id="IPR011009">
    <property type="entry name" value="Kinase-like_dom_sf"/>
</dbReference>
<feature type="domain" description="Aminoglycoside phosphotransferase" evidence="1">
    <location>
        <begin position="19"/>
        <end position="241"/>
    </location>
</feature>
<comment type="caution">
    <text evidence="3">The sequence shown here is derived from an EMBL/GenBank/DDBJ whole genome shotgun (WGS) entry which is preliminary data.</text>
</comment>
<accession>A0ABU8MGW3</accession>
<evidence type="ECO:0000313" key="4">
    <source>
        <dbReference type="Proteomes" id="UP001385809"/>
    </source>
</evidence>
<dbReference type="RefSeq" id="WP_337693093.1">
    <property type="nucleotide sequence ID" value="NZ_JBBEGN010000001.1"/>
</dbReference>
<evidence type="ECO:0000259" key="1">
    <source>
        <dbReference type="Pfam" id="PF01636"/>
    </source>
</evidence>
<feature type="domain" description="DUF6285" evidence="2">
    <location>
        <begin position="348"/>
        <end position="429"/>
    </location>
</feature>
<dbReference type="EMBL" id="JBBEGN010000001">
    <property type="protein sequence ID" value="MEJ2866471.1"/>
    <property type="molecule type" value="Genomic_DNA"/>
</dbReference>
<proteinExistence type="predicted"/>
<dbReference type="InterPro" id="IPR051678">
    <property type="entry name" value="AGP_Transferase"/>
</dbReference>